<dbReference type="PANTHER" id="PTHR30469:SF15">
    <property type="entry name" value="HLYD FAMILY OF SECRETION PROTEINS"/>
    <property type="match status" value="1"/>
</dbReference>
<comment type="similarity">
    <text evidence="1">Belongs to the membrane fusion protein (MFP) (TC 8.A.1) family.</text>
</comment>
<dbReference type="RefSeq" id="WP_068834893.1">
    <property type="nucleotide sequence ID" value="NZ_JBHSMX010000004.1"/>
</dbReference>
<reference evidence="6" key="1">
    <citation type="journal article" date="2019" name="Int. J. Syst. Evol. Microbiol.">
        <title>The Global Catalogue of Microorganisms (GCM) 10K type strain sequencing project: providing services to taxonomists for standard genome sequencing and annotation.</title>
        <authorList>
            <consortium name="The Broad Institute Genomics Platform"/>
            <consortium name="The Broad Institute Genome Sequencing Center for Infectious Disease"/>
            <person name="Wu L."/>
            <person name="Ma J."/>
        </authorList>
    </citation>
    <scope>NUCLEOTIDE SEQUENCE [LARGE SCALE GENOMIC DNA]</scope>
    <source>
        <strain evidence="6">CGMCC 4.7277</strain>
    </source>
</reference>
<protein>
    <submittedName>
        <fullName evidence="5">Efflux RND transporter periplasmic adaptor subunit</fullName>
    </submittedName>
</protein>
<dbReference type="Gene3D" id="2.40.30.170">
    <property type="match status" value="1"/>
</dbReference>
<dbReference type="EMBL" id="JBHSMX010000004">
    <property type="protein sequence ID" value="MFC5519789.1"/>
    <property type="molecule type" value="Genomic_DNA"/>
</dbReference>
<feature type="signal peptide" evidence="2">
    <location>
        <begin position="1"/>
        <end position="25"/>
    </location>
</feature>
<evidence type="ECO:0000259" key="4">
    <source>
        <dbReference type="Pfam" id="PF25989"/>
    </source>
</evidence>
<evidence type="ECO:0000313" key="5">
    <source>
        <dbReference type="EMBL" id="MFC5519789.1"/>
    </source>
</evidence>
<dbReference type="InterPro" id="IPR058637">
    <property type="entry name" value="YknX-like_C"/>
</dbReference>
<name>A0ABW0QAT0_9BURK</name>
<dbReference type="Proteomes" id="UP001596084">
    <property type="component" value="Unassembled WGS sequence"/>
</dbReference>
<keyword evidence="6" id="KW-1185">Reference proteome</keyword>
<accession>A0ABW0QAT0</accession>
<dbReference type="Gene3D" id="1.10.287.470">
    <property type="entry name" value="Helix hairpin bin"/>
    <property type="match status" value="1"/>
</dbReference>
<dbReference type="Pfam" id="PF25989">
    <property type="entry name" value="YknX_C"/>
    <property type="match status" value="1"/>
</dbReference>
<evidence type="ECO:0000313" key="6">
    <source>
        <dbReference type="Proteomes" id="UP001596084"/>
    </source>
</evidence>
<dbReference type="NCBIfam" id="TIGR01730">
    <property type="entry name" value="RND_mfp"/>
    <property type="match status" value="1"/>
</dbReference>
<feature type="domain" description="CusB-like beta-barrel" evidence="3">
    <location>
        <begin position="223"/>
        <end position="292"/>
    </location>
</feature>
<feature type="chain" id="PRO_5046478408" evidence="2">
    <location>
        <begin position="26"/>
        <end position="390"/>
    </location>
</feature>
<evidence type="ECO:0000256" key="2">
    <source>
        <dbReference type="SAM" id="SignalP"/>
    </source>
</evidence>
<evidence type="ECO:0000259" key="3">
    <source>
        <dbReference type="Pfam" id="PF25954"/>
    </source>
</evidence>
<proteinExistence type="inferred from homology"/>
<keyword evidence="2" id="KW-0732">Signal</keyword>
<organism evidence="5 6">
    <name type="scientific">Polaromonas jejuensis</name>
    <dbReference type="NCBI Taxonomy" id="457502"/>
    <lineage>
        <taxon>Bacteria</taxon>
        <taxon>Pseudomonadati</taxon>
        <taxon>Pseudomonadota</taxon>
        <taxon>Betaproteobacteria</taxon>
        <taxon>Burkholderiales</taxon>
        <taxon>Comamonadaceae</taxon>
        <taxon>Polaromonas</taxon>
    </lineage>
</organism>
<evidence type="ECO:0000256" key="1">
    <source>
        <dbReference type="ARBA" id="ARBA00009477"/>
    </source>
</evidence>
<dbReference type="InterPro" id="IPR006143">
    <property type="entry name" value="RND_pump_MFP"/>
</dbReference>
<sequence length="390" mass="40129">MENFKRKPLALVLIAAIALSAGAVAIFSSKSGAAPASGAGAAKPALTVTTALPQPLSLPVKLSANGSITAWQEAIIGSESNGLRLIEVRVNVGDKVKAGQVLAVFYEGSVQADTAQARASLLEAQANALDAADNAARARTLERSGALSAQQINQYNTAEQTAKARVEAAQAVLAAQQLRGRQTRVLAPDSGVISARSATLGAVVGAGTELFRMIRGGRLEWRAEVTSAELGRIQPGTPVTVTAASGAELRGRVRMVAPSVDPQTRAGLVYVDLPGSAGMASPAKAGMFARGEFELGTTAALTVPQPALVLRDGFSYVFRLNADQRISQLKVQTGRRVGDRVEITAGLAADTRVIVSGAGFLNDGDLVRVNDASTSNQPAAPASSAQIATN</sequence>
<dbReference type="InterPro" id="IPR058792">
    <property type="entry name" value="Beta-barrel_RND_2"/>
</dbReference>
<gene>
    <name evidence="5" type="ORF">ACFPP7_02495</name>
</gene>
<dbReference type="SUPFAM" id="SSF111369">
    <property type="entry name" value="HlyD-like secretion proteins"/>
    <property type="match status" value="1"/>
</dbReference>
<dbReference type="Gene3D" id="2.40.50.100">
    <property type="match status" value="1"/>
</dbReference>
<dbReference type="Gene3D" id="2.40.420.20">
    <property type="match status" value="1"/>
</dbReference>
<dbReference type="PANTHER" id="PTHR30469">
    <property type="entry name" value="MULTIDRUG RESISTANCE PROTEIN MDTA"/>
    <property type="match status" value="1"/>
</dbReference>
<dbReference type="Pfam" id="PF25954">
    <property type="entry name" value="Beta-barrel_RND_2"/>
    <property type="match status" value="1"/>
</dbReference>
<feature type="domain" description="YknX-like C-terminal permuted SH3-like" evidence="4">
    <location>
        <begin position="300"/>
        <end position="369"/>
    </location>
</feature>
<comment type="caution">
    <text evidence="5">The sequence shown here is derived from an EMBL/GenBank/DDBJ whole genome shotgun (WGS) entry which is preliminary data.</text>
</comment>